<dbReference type="Pfam" id="PF20253">
    <property type="entry name" value="DUF6604"/>
    <property type="match status" value="1"/>
</dbReference>
<evidence type="ECO:0000259" key="2">
    <source>
        <dbReference type="Pfam" id="PF20253"/>
    </source>
</evidence>
<keyword evidence="4" id="KW-1185">Reference proteome</keyword>
<dbReference type="PANTHER" id="PTHR38795:SF1">
    <property type="entry name" value="DUF6604 DOMAIN-CONTAINING PROTEIN"/>
    <property type="match status" value="1"/>
</dbReference>
<evidence type="ECO:0000313" key="4">
    <source>
        <dbReference type="Proteomes" id="UP000077002"/>
    </source>
</evidence>
<reference evidence="3 4" key="1">
    <citation type="submission" date="2016-03" db="EMBL/GenBank/DDBJ databases">
        <title>Draft genome sequence of the Fonsecaea monophora CBS 269.37.</title>
        <authorList>
            <person name="Bombassaro A."/>
            <person name="Vinicius W.A."/>
            <person name="De Hoog S."/>
            <person name="Sun J."/>
            <person name="Souza E.M."/>
            <person name="Raittz R.T."/>
            <person name="Costa F."/>
            <person name="Leao A.C."/>
            <person name="Tadra-Sfeir M.Z."/>
            <person name="Baura V."/>
            <person name="Balsanelli E."/>
            <person name="Pedrosa F.O."/>
            <person name="Moreno L.F."/>
            <person name="Steffens M.B."/>
            <person name="Xi L."/>
            <person name="Bocca A.L."/>
            <person name="Felipe M.S."/>
            <person name="Teixeira M."/>
            <person name="Telles Filho F.Q."/>
            <person name="Azevedo C.M."/>
            <person name="Gomes R."/>
            <person name="Vicente V.A."/>
        </authorList>
    </citation>
    <scope>NUCLEOTIDE SEQUENCE [LARGE SCALE GENOMIC DNA]</scope>
    <source>
        <strain evidence="3 4">CBS 269.37</strain>
    </source>
</reference>
<organism evidence="3 4">
    <name type="scientific">Fonsecaea monophora</name>
    <dbReference type="NCBI Taxonomy" id="254056"/>
    <lineage>
        <taxon>Eukaryota</taxon>
        <taxon>Fungi</taxon>
        <taxon>Dikarya</taxon>
        <taxon>Ascomycota</taxon>
        <taxon>Pezizomycotina</taxon>
        <taxon>Eurotiomycetes</taxon>
        <taxon>Chaetothyriomycetidae</taxon>
        <taxon>Chaetothyriales</taxon>
        <taxon>Herpotrichiellaceae</taxon>
        <taxon>Fonsecaea</taxon>
    </lineage>
</organism>
<gene>
    <name evidence="3" type="ORF">AYO21_06582</name>
</gene>
<feature type="domain" description="DUF6604" evidence="2">
    <location>
        <begin position="24"/>
        <end position="243"/>
    </location>
</feature>
<dbReference type="Proteomes" id="UP000077002">
    <property type="component" value="Unassembled WGS sequence"/>
</dbReference>
<dbReference type="InterPro" id="IPR046539">
    <property type="entry name" value="DUF6604"/>
</dbReference>
<proteinExistence type="predicted"/>
<protein>
    <recommendedName>
        <fullName evidence="2">DUF6604 domain-containing protein</fullName>
    </recommendedName>
</protein>
<evidence type="ECO:0000313" key="3">
    <source>
        <dbReference type="EMBL" id="OAG39199.1"/>
    </source>
</evidence>
<comment type="caution">
    <text evidence="3">The sequence shown here is derived from an EMBL/GenBank/DDBJ whole genome shotgun (WGS) entry which is preliminary data.</text>
</comment>
<feature type="region of interest" description="Disordered" evidence="1">
    <location>
        <begin position="148"/>
        <end position="174"/>
    </location>
</feature>
<name>A0A177F775_9EURO</name>
<dbReference type="RefSeq" id="XP_022511151.1">
    <property type="nucleotide sequence ID" value="XM_022656541.1"/>
</dbReference>
<dbReference type="OrthoDB" id="4821062at2759"/>
<sequence length="763" mass="85439">MLLNASHKLSFSGLPPDLLDAYVRYKKSTRALLTWFLQHSPTPDKPVKSLTIKDLESLAQVASKKIRSLPDIVHFYFRETISDRKKFSKYYRAQVGELTKIYNDLCVCCGDHKPGNQPHRKSLSASPICQSLRPVNLYEGLVVEDAEDHEGQSHGKVGPPGQSKPISPPPSTTERQDLDIRLADDDLGNALELAAAAQQIHDISFSVEQYWRLVGEGTLSFAVAAFITNVAFACLRRTVTELLQHDENLSLADVRRICALNRPANQCAGDTKEPMRTDQALMDRLQHFQQTLADVSSGSITLPDPSCAKCGHKEAQEAQRRIVEDNTSGQSFSKAMIEKLVQLVNSKATDVEVIQTGTPVYWDVCGLITNPKDTPTSWTAVLGLDLLTQSTKSFLRSVQPPQIASQGRIVALKLAHQARFHVTTILKNKAAFPCRCSQTLGCHLQNLETELHQYASYNCWDLLFQSPWVAGNHALEMVDLCHYYGLHLLRYRHYVGAVLHSYNVLRQLGGLEEISTLEKLSIQFGDVLFPGSKPPKSNFRTCWARHVGARLKFEQGHKGKNKHDNWCLAIPAHAAKAAAGFDIPNHQQRHVSGCMLFRYKHQNYHISDAQMKQISTPVVRQRPNNGERVVHRMCKTDVQIVEAAGQNPKLLAVALMTHRLFTTGAGGLLPMARVNLFALFERCLRVVSQVSDKMHSDNEAEKGSNCICFCSEIFSAADRIVKGRRLGKLEAWKEHERKLIEDTKEAIQKAFGSVTDEEMLWNV</sequence>
<accession>A0A177F775</accession>
<dbReference type="EMBL" id="LVKK01000046">
    <property type="protein sequence ID" value="OAG39199.1"/>
    <property type="molecule type" value="Genomic_DNA"/>
</dbReference>
<dbReference type="GeneID" id="34601740"/>
<dbReference type="AlphaFoldDB" id="A0A177F775"/>
<evidence type="ECO:0000256" key="1">
    <source>
        <dbReference type="SAM" id="MobiDB-lite"/>
    </source>
</evidence>
<dbReference type="PANTHER" id="PTHR38795">
    <property type="entry name" value="DUF6604 DOMAIN-CONTAINING PROTEIN"/>
    <property type="match status" value="1"/>
</dbReference>